<keyword evidence="5" id="KW-0378">Hydrolase</keyword>
<keyword evidence="6" id="KW-0788">Thiol protease</keyword>
<dbReference type="InterPro" id="IPR051346">
    <property type="entry name" value="OTU_Deubiquitinase"/>
</dbReference>
<evidence type="ECO:0000256" key="5">
    <source>
        <dbReference type="ARBA" id="ARBA00022801"/>
    </source>
</evidence>
<comment type="catalytic activity">
    <reaction evidence="1">
        <text>Thiol-dependent hydrolysis of ester, thioester, amide, peptide and isopeptide bonds formed by the C-terminal Gly of ubiquitin (a 76-residue protein attached to proteins as an intracellular targeting signal).</text>
        <dbReference type="EC" id="3.4.19.12"/>
    </reaction>
</comment>
<evidence type="ECO:0000313" key="9">
    <source>
        <dbReference type="Proteomes" id="UP000034182"/>
    </source>
</evidence>
<dbReference type="AlphaFoldDB" id="A0A0G2EGU1"/>
<protein>
    <recommendedName>
        <fullName evidence="2">ubiquitinyl hydrolase 1</fullName>
        <ecNumber evidence="2">3.4.19.12</ecNumber>
    </recommendedName>
</protein>
<feature type="compositionally biased region" description="Acidic residues" evidence="7">
    <location>
        <begin position="707"/>
        <end position="720"/>
    </location>
</feature>
<feature type="compositionally biased region" description="Acidic residues" evidence="7">
    <location>
        <begin position="660"/>
        <end position="684"/>
    </location>
</feature>
<proteinExistence type="predicted"/>
<accession>A0A0G2EGU1</accession>
<evidence type="ECO:0000256" key="2">
    <source>
        <dbReference type="ARBA" id="ARBA00012759"/>
    </source>
</evidence>
<keyword evidence="4" id="KW-0833">Ubl conjugation pathway</keyword>
<evidence type="ECO:0000256" key="7">
    <source>
        <dbReference type="SAM" id="MobiDB-lite"/>
    </source>
</evidence>
<name>A0A0G2EGU1_9PEZI</name>
<dbReference type="GO" id="GO:0004843">
    <property type="term" value="F:cysteine-type deubiquitinase activity"/>
    <property type="evidence" value="ECO:0007669"/>
    <property type="project" value="UniProtKB-EC"/>
</dbReference>
<gene>
    <name evidence="8" type="ORF">UCDDS831_g04174</name>
</gene>
<evidence type="ECO:0000256" key="1">
    <source>
        <dbReference type="ARBA" id="ARBA00000707"/>
    </source>
</evidence>
<evidence type="ECO:0000256" key="6">
    <source>
        <dbReference type="ARBA" id="ARBA00022807"/>
    </source>
</evidence>
<dbReference type="EMBL" id="LAQI01000082">
    <property type="protein sequence ID" value="KKY21649.1"/>
    <property type="molecule type" value="Genomic_DNA"/>
</dbReference>
<keyword evidence="3" id="KW-0645">Protease</keyword>
<evidence type="ECO:0000256" key="4">
    <source>
        <dbReference type="ARBA" id="ARBA00022786"/>
    </source>
</evidence>
<dbReference type="Proteomes" id="UP000034182">
    <property type="component" value="Unassembled WGS sequence"/>
</dbReference>
<reference evidence="8 9" key="2">
    <citation type="submission" date="2015-05" db="EMBL/GenBank/DDBJ databases">
        <title>Distinctive expansion of gene families associated with plant cell wall degradation and secondary metabolism in the genomes of grapevine trunk pathogens.</title>
        <authorList>
            <person name="Lawrence D.P."/>
            <person name="Travadon R."/>
            <person name="Rolshausen P.E."/>
            <person name="Baumgartner K."/>
        </authorList>
    </citation>
    <scope>NUCLEOTIDE SEQUENCE [LARGE SCALE GENOMIC DNA]</scope>
    <source>
        <strain evidence="8">DS831</strain>
    </source>
</reference>
<dbReference type="PANTHER" id="PTHR13367">
    <property type="entry name" value="UBIQUITIN THIOESTERASE"/>
    <property type="match status" value="1"/>
</dbReference>
<organism evidence="8 9">
    <name type="scientific">Diplodia seriata</name>
    <dbReference type="NCBI Taxonomy" id="420778"/>
    <lineage>
        <taxon>Eukaryota</taxon>
        <taxon>Fungi</taxon>
        <taxon>Dikarya</taxon>
        <taxon>Ascomycota</taxon>
        <taxon>Pezizomycotina</taxon>
        <taxon>Dothideomycetes</taxon>
        <taxon>Dothideomycetes incertae sedis</taxon>
        <taxon>Botryosphaeriales</taxon>
        <taxon>Botryosphaeriaceae</taxon>
        <taxon>Diplodia</taxon>
    </lineage>
</organism>
<evidence type="ECO:0000256" key="3">
    <source>
        <dbReference type="ARBA" id="ARBA00022670"/>
    </source>
</evidence>
<reference evidence="8 9" key="1">
    <citation type="submission" date="2015-03" db="EMBL/GenBank/DDBJ databases">
        <authorList>
            <person name="Morales-Cruz A."/>
            <person name="Amrine K.C."/>
            <person name="Cantu D."/>
        </authorList>
    </citation>
    <scope>NUCLEOTIDE SEQUENCE [LARGE SCALE GENOMIC DNA]</scope>
    <source>
        <strain evidence="8">DS831</strain>
    </source>
</reference>
<dbReference type="GO" id="GO:0006508">
    <property type="term" value="P:proteolysis"/>
    <property type="evidence" value="ECO:0007669"/>
    <property type="project" value="UniProtKB-KW"/>
</dbReference>
<evidence type="ECO:0000313" key="8">
    <source>
        <dbReference type="EMBL" id="KKY21649.1"/>
    </source>
</evidence>
<feature type="region of interest" description="Disordered" evidence="7">
    <location>
        <begin position="656"/>
        <end position="720"/>
    </location>
</feature>
<comment type="caution">
    <text evidence="8">The sequence shown here is derived from an EMBL/GenBank/DDBJ whole genome shotgun (WGS) entry which is preliminary data.</text>
</comment>
<dbReference type="EC" id="3.4.19.12" evidence="2"/>
<dbReference type="PANTHER" id="PTHR13367:SF32">
    <property type="entry name" value="DUF6606 DOMAIN-CONTAINING PROTEIN"/>
    <property type="match status" value="1"/>
</dbReference>
<sequence>MPKCLENVVKSDDPSSEYDRWMHSGPDIPGSLREWNVINVDDEAQLHELWQHLQHSIIVANYYLNHFVFPVHAKQFKIKLQSSGWDIPLMAHDLAGLSHTNAEVITYLLQQRNRRYFLAADQRGRRLPETEFLRKLLTLRIRVLIDAGAQILEMDNLTLAKSWLRIDKDAKAALFFSSNRPYILYRNWSQVPLLASPFAEDLSGCLVYLDEAHTRGTDLKMPVNAKGALTLGLGQTKDHTVQEQTCAGLEQLQPLYYAQGVDFCRRSQACIDNPDILTDADQRENCLKELRHVEHQTLEQMYKPKTKTKVSNPSSAFSPQLAGLMKELNTLRKGFQDDGNAVHASALQEVEQEREVAHEVENVREVQEPVYFSPIKFSGLHHDIKSFALTGRLVAGSFGYEHMFISLRGTALGSKHRINPEIITSKLFVSKQFTKTVVLHHPDDNFLRQVNWVLWSTAADAAMVVVPEEAELLIPLLRNNANNKKPVTTHLLTYAPAVTRKMVHFSDLTYYAIPPLPRAWKAPGWLRTELGLFAGRLYFEYDEYAGIMRYLGIIVDDQPEDGTDDDGEMSDSVVKKNATPFTNRPLTFVREWLASRRKGQDFSHTPMGFVCQGRPLAADHPFFAAVVGEPTLLEVLGRVRDAGGNGGGVVVGAAAAKAGDEDDDDEDGFDDADEDLWFDAEEAGGIEGREGEGMDVDEGEGSSGEGESSDEDDDEDDMEE</sequence>